<organism evidence="1 2">
    <name type="scientific">Fibrisoma montanum</name>
    <dbReference type="NCBI Taxonomy" id="2305895"/>
    <lineage>
        <taxon>Bacteria</taxon>
        <taxon>Pseudomonadati</taxon>
        <taxon>Bacteroidota</taxon>
        <taxon>Cytophagia</taxon>
        <taxon>Cytophagales</taxon>
        <taxon>Spirosomataceae</taxon>
        <taxon>Fibrisoma</taxon>
    </lineage>
</organism>
<protein>
    <submittedName>
        <fullName evidence="1">Uncharacterized protein</fullName>
    </submittedName>
</protein>
<accession>A0A418M3N5</accession>
<dbReference type="AlphaFoldDB" id="A0A418M3N5"/>
<keyword evidence="2" id="KW-1185">Reference proteome</keyword>
<dbReference type="EMBL" id="QXED01000006">
    <property type="protein sequence ID" value="RIV20351.1"/>
    <property type="molecule type" value="Genomic_DNA"/>
</dbReference>
<proteinExistence type="predicted"/>
<sequence>METKTWTYTVSVDDPAPKPGEYIVTVGKRGINSVLLIRKVRKVNHKRVSEDQGYVVEVMYRPDLKPLADIEWHSAEDLSVWVKGEPAWPLFWNPR</sequence>
<dbReference type="Proteomes" id="UP000283523">
    <property type="component" value="Unassembled WGS sequence"/>
</dbReference>
<reference evidence="1 2" key="1">
    <citation type="submission" date="2018-08" db="EMBL/GenBank/DDBJ databases">
        <title>Fibrisoma montanum sp. nov., isolated from Danxia mountain soil.</title>
        <authorList>
            <person name="Huang Y."/>
        </authorList>
    </citation>
    <scope>NUCLEOTIDE SEQUENCE [LARGE SCALE GENOMIC DNA]</scope>
    <source>
        <strain evidence="1 2">HYT19</strain>
    </source>
</reference>
<comment type="caution">
    <text evidence="1">The sequence shown here is derived from an EMBL/GenBank/DDBJ whole genome shotgun (WGS) entry which is preliminary data.</text>
</comment>
<name>A0A418M3N5_9BACT</name>
<evidence type="ECO:0000313" key="2">
    <source>
        <dbReference type="Proteomes" id="UP000283523"/>
    </source>
</evidence>
<dbReference type="RefSeq" id="WP_119669518.1">
    <property type="nucleotide sequence ID" value="NZ_QXED01000006.1"/>
</dbReference>
<gene>
    <name evidence="1" type="ORF">DYU11_20075</name>
</gene>
<evidence type="ECO:0000313" key="1">
    <source>
        <dbReference type="EMBL" id="RIV20351.1"/>
    </source>
</evidence>
<dbReference type="OrthoDB" id="957110at2"/>